<keyword evidence="11" id="KW-0614">Plasmid</keyword>
<evidence type="ECO:0000259" key="10">
    <source>
        <dbReference type="PROSITE" id="PS50113"/>
    </source>
</evidence>
<dbReference type="SMART" id="SM00388">
    <property type="entry name" value="HisKA"/>
    <property type="match status" value="1"/>
</dbReference>
<gene>
    <name evidence="11" type="ORF">DM194_27185</name>
</gene>
<dbReference type="SUPFAM" id="SSF55874">
    <property type="entry name" value="ATPase domain of HSP90 chaperone/DNA topoisomerase II/histidine kinase"/>
    <property type="match status" value="1"/>
</dbReference>
<dbReference type="RefSeq" id="WP_111070756.1">
    <property type="nucleotide sequence ID" value="NZ_CP029835.1"/>
</dbReference>
<dbReference type="Gene3D" id="3.30.565.10">
    <property type="entry name" value="Histidine kinase-like ATPase, C-terminal domain"/>
    <property type="match status" value="1"/>
</dbReference>
<dbReference type="AlphaFoldDB" id="A0A2U9SGZ9"/>
<dbReference type="SMART" id="SM00387">
    <property type="entry name" value="HATPase_c"/>
    <property type="match status" value="1"/>
</dbReference>
<geneLocation type="plasmid" evidence="11 12">
    <name>unnamed5</name>
</geneLocation>
<feature type="domain" description="PAS" evidence="9">
    <location>
        <begin position="15"/>
        <end position="88"/>
    </location>
</feature>
<dbReference type="Pfam" id="PF02518">
    <property type="entry name" value="HATPase_c"/>
    <property type="match status" value="1"/>
</dbReference>
<dbReference type="InterPro" id="IPR011006">
    <property type="entry name" value="CheY-like_superfamily"/>
</dbReference>
<feature type="domain" description="PAS" evidence="9">
    <location>
        <begin position="143"/>
        <end position="216"/>
    </location>
</feature>
<dbReference type="Gene3D" id="3.40.50.2300">
    <property type="match status" value="1"/>
</dbReference>
<dbReference type="InterPro" id="IPR001610">
    <property type="entry name" value="PAC"/>
</dbReference>
<dbReference type="KEGG" id="azm:DM194_27185"/>
<feature type="domain" description="PAC" evidence="10">
    <location>
        <begin position="90"/>
        <end position="142"/>
    </location>
</feature>
<name>A0A2U9SGZ9_9PROT</name>
<evidence type="ECO:0000313" key="11">
    <source>
        <dbReference type="EMBL" id="AWU97966.1"/>
    </source>
</evidence>
<keyword evidence="12" id="KW-1185">Reference proteome</keyword>
<dbReference type="CDD" id="cd00130">
    <property type="entry name" value="PAS"/>
    <property type="match status" value="2"/>
</dbReference>
<dbReference type="CDD" id="cd00082">
    <property type="entry name" value="HisKA"/>
    <property type="match status" value="1"/>
</dbReference>
<dbReference type="Pfam" id="PF00072">
    <property type="entry name" value="Response_reg"/>
    <property type="match status" value="1"/>
</dbReference>
<dbReference type="PROSITE" id="PS50109">
    <property type="entry name" value="HIS_KIN"/>
    <property type="match status" value="1"/>
</dbReference>
<dbReference type="SUPFAM" id="SSF47384">
    <property type="entry name" value="Homodimeric domain of signal transducing histidine kinase"/>
    <property type="match status" value="1"/>
</dbReference>
<dbReference type="GO" id="GO:0000155">
    <property type="term" value="F:phosphorelay sensor kinase activity"/>
    <property type="evidence" value="ECO:0007669"/>
    <property type="project" value="InterPro"/>
</dbReference>
<dbReference type="InterPro" id="IPR004358">
    <property type="entry name" value="Sig_transdc_His_kin-like_C"/>
</dbReference>
<comment type="catalytic activity">
    <reaction evidence="1">
        <text>ATP + protein L-histidine = ADP + protein N-phospho-L-histidine.</text>
        <dbReference type="EC" id="2.7.13.3"/>
    </reaction>
</comment>
<dbReference type="EMBL" id="CP029835">
    <property type="protein sequence ID" value="AWU97966.1"/>
    <property type="molecule type" value="Genomic_DNA"/>
</dbReference>
<dbReference type="Proteomes" id="UP000249605">
    <property type="component" value="Plasmid unnamed5"/>
</dbReference>
<evidence type="ECO:0000256" key="3">
    <source>
        <dbReference type="ARBA" id="ARBA00022553"/>
    </source>
</evidence>
<evidence type="ECO:0000256" key="1">
    <source>
        <dbReference type="ARBA" id="ARBA00000085"/>
    </source>
</evidence>
<reference evidence="11 12" key="1">
    <citation type="submission" date="2018-06" db="EMBL/GenBank/DDBJ databases">
        <title>Complete genome sequencing of Azospirillum sp. M2T2B2.</title>
        <authorList>
            <person name="Heo J."/>
            <person name="Kim S.-J."/>
            <person name="Kwon S.-W."/>
            <person name="Anandham R."/>
        </authorList>
    </citation>
    <scope>NUCLEOTIDE SEQUENCE [LARGE SCALE GENOMIC DNA]</scope>
    <source>
        <strain evidence="11 12">M2T2B2</strain>
        <plasmid evidence="11 12">unnamed5</plasmid>
    </source>
</reference>
<evidence type="ECO:0000313" key="12">
    <source>
        <dbReference type="Proteomes" id="UP000249605"/>
    </source>
</evidence>
<dbReference type="InterPro" id="IPR001789">
    <property type="entry name" value="Sig_transdc_resp-reg_receiver"/>
</dbReference>
<evidence type="ECO:0000256" key="5">
    <source>
        <dbReference type="SAM" id="Coils"/>
    </source>
</evidence>
<dbReference type="OrthoDB" id="9796100at2"/>
<keyword evidence="5" id="KW-0175">Coiled coil</keyword>
<keyword evidence="11" id="KW-0418">Kinase</keyword>
<evidence type="ECO:0000259" key="7">
    <source>
        <dbReference type="PROSITE" id="PS50109"/>
    </source>
</evidence>
<dbReference type="InterPro" id="IPR000014">
    <property type="entry name" value="PAS"/>
</dbReference>
<feature type="region of interest" description="Disordered" evidence="6">
    <location>
        <begin position="515"/>
        <end position="547"/>
    </location>
</feature>
<feature type="modified residue" description="4-aspartylphosphate" evidence="4">
    <location>
        <position position="600"/>
    </location>
</feature>
<dbReference type="InterPro" id="IPR003661">
    <property type="entry name" value="HisK_dim/P_dom"/>
</dbReference>
<dbReference type="InterPro" id="IPR003594">
    <property type="entry name" value="HATPase_dom"/>
</dbReference>
<dbReference type="Pfam" id="PF13426">
    <property type="entry name" value="PAS_9"/>
    <property type="match status" value="2"/>
</dbReference>
<dbReference type="InterPro" id="IPR036890">
    <property type="entry name" value="HATPase_C_sf"/>
</dbReference>
<keyword evidence="11" id="KW-0808">Transferase</keyword>
<dbReference type="SMART" id="SM00448">
    <property type="entry name" value="REC"/>
    <property type="match status" value="1"/>
</dbReference>
<dbReference type="NCBIfam" id="TIGR00229">
    <property type="entry name" value="sensory_box"/>
    <property type="match status" value="2"/>
</dbReference>
<dbReference type="PANTHER" id="PTHR43065:SF49">
    <property type="entry name" value="HISTIDINE KINASE"/>
    <property type="match status" value="1"/>
</dbReference>
<protein>
    <recommendedName>
        <fullName evidence="2">histidine kinase</fullName>
        <ecNumber evidence="2">2.7.13.3</ecNumber>
    </recommendedName>
</protein>
<dbReference type="InterPro" id="IPR035965">
    <property type="entry name" value="PAS-like_dom_sf"/>
</dbReference>
<dbReference type="PROSITE" id="PS50113">
    <property type="entry name" value="PAC"/>
    <property type="match status" value="2"/>
</dbReference>
<dbReference type="InterPro" id="IPR000700">
    <property type="entry name" value="PAS-assoc_C"/>
</dbReference>
<accession>A0A2U9SGZ9</accession>
<evidence type="ECO:0000256" key="2">
    <source>
        <dbReference type="ARBA" id="ARBA00012438"/>
    </source>
</evidence>
<keyword evidence="3 4" id="KW-0597">Phosphoprotein</keyword>
<feature type="coiled-coil region" evidence="5">
    <location>
        <begin position="254"/>
        <end position="284"/>
    </location>
</feature>
<feature type="domain" description="PAC" evidence="10">
    <location>
        <begin position="218"/>
        <end position="270"/>
    </location>
</feature>
<dbReference type="SMART" id="SM00091">
    <property type="entry name" value="PAS"/>
    <property type="match status" value="2"/>
</dbReference>
<evidence type="ECO:0000256" key="4">
    <source>
        <dbReference type="PROSITE-ProRule" id="PRU00169"/>
    </source>
</evidence>
<dbReference type="PRINTS" id="PR00344">
    <property type="entry name" value="BCTRLSENSOR"/>
</dbReference>
<evidence type="ECO:0000256" key="6">
    <source>
        <dbReference type="SAM" id="MobiDB-lite"/>
    </source>
</evidence>
<dbReference type="Gene3D" id="1.10.287.130">
    <property type="match status" value="1"/>
</dbReference>
<feature type="domain" description="Response regulatory" evidence="8">
    <location>
        <begin position="550"/>
        <end position="670"/>
    </location>
</feature>
<proteinExistence type="predicted"/>
<evidence type="ECO:0000259" key="9">
    <source>
        <dbReference type="PROSITE" id="PS50112"/>
    </source>
</evidence>
<dbReference type="InterPro" id="IPR005467">
    <property type="entry name" value="His_kinase_dom"/>
</dbReference>
<dbReference type="SUPFAM" id="SSF55785">
    <property type="entry name" value="PYP-like sensor domain (PAS domain)"/>
    <property type="match status" value="2"/>
</dbReference>
<sequence>MKVEHATSAWEPISGERRFQLLVDSVADYAIYLLDPNGIVSSWNSGAARFKGYRAEEIIGRHFSTFYTDEDRAAGVPQRALATALNEGRFEAEGWRVRKDGTRFWASVVIRAVRDETGTLMGFAKVTRDITERRMAEEALRRSEEQFRLLVQGVVDYAIFMLDTTGRISSWNAGAARMKGYGAGEIIGRHFSSFYTDEDRAAGMPQRALATALNEGRFEAEGWRMRKDGTRFWASVVIDAIRDETGVLRGFAKITRDITERRKAQEALDEAREALAQAQKMEAVGQLTGGVAHDFNNLLQAIGSSLELIEQRLESGRTDIVPFAVTARAAVDRASTLTRRLLAFARRQPLKPERADLNALVVGLWDLLRRSVGETIRLERRLEEPLWPVRADVNQIESALLNLVINARDAMPGGGAVTVETANASFAAADLVNDPGVAPGDYVTMTVRDSGSGMPPDVLARVFEPFFTTKPIGQGTGLGLSQLYGFARQSDGFVRIDSTVGRGTAVHLCLPRDHAASAPAPAPAPAPDDGTAPAEIAVPPPEQAGAGRGTVLVVEDEELVRMLLVEVLEGDGYTTLEAADGTEALARLSEGGPVDLLVTDVGLPGLNGRQLADMAQAQAPNLKVLFLTGYAFQALDDRPGDGADGLGRNRRMLVKPVAVDAFRSMVGSMLSGG</sequence>
<organism evidence="11 12">
    <name type="scientific">Azospirillum ramasamyi</name>
    <dbReference type="NCBI Taxonomy" id="682998"/>
    <lineage>
        <taxon>Bacteria</taxon>
        <taxon>Pseudomonadati</taxon>
        <taxon>Pseudomonadota</taxon>
        <taxon>Alphaproteobacteria</taxon>
        <taxon>Rhodospirillales</taxon>
        <taxon>Azospirillaceae</taxon>
        <taxon>Azospirillum</taxon>
    </lineage>
</organism>
<evidence type="ECO:0000259" key="8">
    <source>
        <dbReference type="PROSITE" id="PS50110"/>
    </source>
</evidence>
<dbReference type="Gene3D" id="3.30.450.20">
    <property type="entry name" value="PAS domain"/>
    <property type="match status" value="2"/>
</dbReference>
<dbReference type="PROSITE" id="PS50112">
    <property type="entry name" value="PAS"/>
    <property type="match status" value="2"/>
</dbReference>
<dbReference type="PANTHER" id="PTHR43065">
    <property type="entry name" value="SENSOR HISTIDINE KINASE"/>
    <property type="match status" value="1"/>
</dbReference>
<feature type="domain" description="Histidine kinase" evidence="7">
    <location>
        <begin position="290"/>
        <end position="514"/>
    </location>
</feature>
<dbReference type="SUPFAM" id="SSF52172">
    <property type="entry name" value="CheY-like"/>
    <property type="match status" value="1"/>
</dbReference>
<dbReference type="PROSITE" id="PS50110">
    <property type="entry name" value="RESPONSE_REGULATORY"/>
    <property type="match status" value="1"/>
</dbReference>
<dbReference type="InterPro" id="IPR036097">
    <property type="entry name" value="HisK_dim/P_sf"/>
</dbReference>
<dbReference type="SMART" id="SM00086">
    <property type="entry name" value="PAC"/>
    <property type="match status" value="2"/>
</dbReference>
<dbReference type="EC" id="2.7.13.3" evidence="2"/>